<dbReference type="Pfam" id="PF00928">
    <property type="entry name" value="Adap_comp_sub"/>
    <property type="match status" value="1"/>
</dbReference>
<evidence type="ECO:0000313" key="10">
    <source>
        <dbReference type="Proteomes" id="UP000694620"/>
    </source>
</evidence>
<evidence type="ECO:0000256" key="3">
    <source>
        <dbReference type="ARBA" id="ARBA00022490"/>
    </source>
</evidence>
<evidence type="ECO:0000259" key="8">
    <source>
        <dbReference type="PROSITE" id="PS51072"/>
    </source>
</evidence>
<reference evidence="9" key="3">
    <citation type="submission" date="2025-09" db="UniProtKB">
        <authorList>
            <consortium name="Ensembl"/>
        </authorList>
    </citation>
    <scope>IDENTIFICATION</scope>
</reference>
<feature type="region of interest" description="Disordered" evidence="6">
    <location>
        <begin position="1"/>
        <end position="63"/>
    </location>
</feature>
<feature type="domain" description="SHD" evidence="7">
    <location>
        <begin position="255"/>
        <end position="388"/>
    </location>
</feature>
<protein>
    <recommendedName>
        <fullName evidence="5">Stonin-1</fullName>
    </recommendedName>
</protein>
<evidence type="ECO:0000256" key="1">
    <source>
        <dbReference type="ARBA" id="ARBA00004496"/>
    </source>
</evidence>
<dbReference type="Ensembl" id="ENSECRT00000027582.1">
    <property type="protein sequence ID" value="ENSECRP00000027013.1"/>
    <property type="gene ID" value="ENSECRG00000018279.1"/>
</dbReference>
<dbReference type="InterPro" id="IPR012320">
    <property type="entry name" value="SHD_dom"/>
</dbReference>
<reference evidence="9" key="1">
    <citation type="submission" date="2021-06" db="EMBL/GenBank/DDBJ databases">
        <authorList>
            <consortium name="Wellcome Sanger Institute Data Sharing"/>
        </authorList>
    </citation>
    <scope>NUCLEOTIDE SEQUENCE [LARGE SCALE GENOMIC DNA]</scope>
</reference>
<evidence type="ECO:0000256" key="4">
    <source>
        <dbReference type="ARBA" id="ARBA00022583"/>
    </source>
</evidence>
<feature type="domain" description="MHD" evidence="8">
    <location>
        <begin position="392"/>
        <end position="694"/>
    </location>
</feature>
<feature type="region of interest" description="Disordered" evidence="6">
    <location>
        <begin position="154"/>
        <end position="185"/>
    </location>
</feature>
<gene>
    <name evidence="9" type="primary">STON1</name>
</gene>
<comment type="similarity">
    <text evidence="2 5">Belongs to the Stoned B family.</text>
</comment>
<comment type="function">
    <text evidence="5">May be involved in the endocytic machinery.</text>
</comment>
<accession>A0A8C4T683</accession>
<comment type="subcellular location">
    <subcellularLocation>
        <location evidence="1 5">Cytoplasm</location>
    </subcellularLocation>
</comment>
<evidence type="ECO:0000256" key="6">
    <source>
        <dbReference type="SAM" id="MobiDB-lite"/>
    </source>
</evidence>
<evidence type="ECO:0000313" key="9">
    <source>
        <dbReference type="Ensembl" id="ENSECRP00000027013.1"/>
    </source>
</evidence>
<sequence>MCSENHPSWVKFDDDNTAFQLPQKPLQSPDTHTSIPRPNGLKLNLPPYHEYSRRSSSLSSSPLTSPLTYFNGSPCVPSNTPLCTPIRETPGSSFSMQSGLYNPFAVFKMSLPSNSNSSSLPVEDISSDSQNTTRVFTAEPSISQTAFTPEMSGQFLPFQEDNGHSNPFLIEAQQSGSSSSGSEHNLSENNFSHFYYKKEKGDPRRSHIQNSFNYICEKLARLQACETEERSALHHNPESRGFVPQGLFCSENRDGWPLMLRIPEKKNRMSSRQWGPIYLKLLRGGVLQMYYEKGLEKPFKEFQLNPYCRLSEHKVENFNEPGKIHTVKIEHVSYTEKKKYHPKAEVVHEAEVEQLLKFGSTSYGDFVDLLNTIEEELMSLPGHSLQRKHYEEQELTLEIVDNLWAQLSKDGTIIENTVITRVFCLAFVNGSIDCFLALNDSELQNRDPNYSEDVSENWIEIADYSFHKCVKEDDFQNLRIVKFMPHDACRFELMRFRTLSANCDLPFSIKAVVTVQGAYIELQAFLNMSTILVHSDYLPACENVVVQIPVPGEWIKVSRTVSLLRQKSLKSKMNRNACLGSVSTAETEQVMQVTTGTVKYEDAFGAIVWRIDRLPAKNAPPDHPHCFSCRLELGSDQEIPSNWYPYITVEFEVACTAASQTRVISLGIESDIQPQKHIFSKARYHCQVEIDKKWIHEEDEPRKHNECLQQ</sequence>
<keyword evidence="10" id="KW-1185">Reference proteome</keyword>
<evidence type="ECO:0000259" key="7">
    <source>
        <dbReference type="PROSITE" id="PS51070"/>
    </source>
</evidence>
<keyword evidence="3 5" id="KW-0963">Cytoplasm</keyword>
<dbReference type="InterPro" id="IPR028565">
    <property type="entry name" value="MHD"/>
</dbReference>
<proteinExistence type="inferred from homology"/>
<dbReference type="GO" id="GO:0006897">
    <property type="term" value="P:endocytosis"/>
    <property type="evidence" value="ECO:0007669"/>
    <property type="project" value="UniProtKB-KW"/>
</dbReference>
<dbReference type="AlphaFoldDB" id="A0A8C4T683"/>
<dbReference type="Gene3D" id="2.60.40.1170">
    <property type="entry name" value="Mu homology domain, subdomain B"/>
    <property type="match status" value="2"/>
</dbReference>
<dbReference type="PROSITE" id="PS51070">
    <property type="entry name" value="SHD"/>
    <property type="match status" value="1"/>
</dbReference>
<dbReference type="InterPro" id="IPR036168">
    <property type="entry name" value="AP2_Mu_C_sf"/>
</dbReference>
<organism evidence="9 10">
    <name type="scientific">Erpetoichthys calabaricus</name>
    <name type="common">Rope fish</name>
    <name type="synonym">Calamoichthys calabaricus</name>
    <dbReference type="NCBI Taxonomy" id="27687"/>
    <lineage>
        <taxon>Eukaryota</taxon>
        <taxon>Metazoa</taxon>
        <taxon>Chordata</taxon>
        <taxon>Craniata</taxon>
        <taxon>Vertebrata</taxon>
        <taxon>Euteleostomi</taxon>
        <taxon>Actinopterygii</taxon>
        <taxon>Polypteriformes</taxon>
        <taxon>Polypteridae</taxon>
        <taxon>Erpetoichthys</taxon>
    </lineage>
</organism>
<dbReference type="PIRSF" id="PIRSF037099">
    <property type="entry name" value="Stonin"/>
    <property type="match status" value="1"/>
</dbReference>
<dbReference type="PANTHER" id="PTHR10529">
    <property type="entry name" value="AP COMPLEX SUBUNIT MU"/>
    <property type="match status" value="1"/>
</dbReference>
<dbReference type="InterPro" id="IPR050431">
    <property type="entry name" value="Adaptor_comp_med_subunit"/>
</dbReference>
<feature type="compositionally biased region" description="Low complexity" evidence="6">
    <location>
        <begin position="54"/>
        <end position="63"/>
    </location>
</feature>
<dbReference type="SUPFAM" id="SSF49447">
    <property type="entry name" value="Second domain of Mu2 adaptin subunit (ap50) of ap2 adaptor"/>
    <property type="match status" value="1"/>
</dbReference>
<dbReference type="GO" id="GO:0005737">
    <property type="term" value="C:cytoplasm"/>
    <property type="evidence" value="ECO:0007669"/>
    <property type="project" value="UniProtKB-SubCell"/>
</dbReference>
<evidence type="ECO:0000256" key="5">
    <source>
        <dbReference type="PIRNR" id="PIRNR037099"/>
    </source>
</evidence>
<dbReference type="GeneTree" id="ENSGT00940000158817"/>
<keyword evidence="4 5" id="KW-0254">Endocytosis</keyword>
<feature type="compositionally biased region" description="Polar residues" evidence="6">
    <location>
        <begin position="17"/>
        <end position="36"/>
    </location>
</feature>
<dbReference type="InterPro" id="IPR017110">
    <property type="entry name" value="Stonin"/>
</dbReference>
<dbReference type="GO" id="GO:0030100">
    <property type="term" value="P:regulation of endocytosis"/>
    <property type="evidence" value="ECO:0007669"/>
    <property type="project" value="UniProtKB-UniRule"/>
</dbReference>
<dbReference type="PROSITE" id="PS51072">
    <property type="entry name" value="MHD"/>
    <property type="match status" value="1"/>
</dbReference>
<name>A0A8C4T683_ERPCA</name>
<reference evidence="9" key="2">
    <citation type="submission" date="2025-08" db="UniProtKB">
        <authorList>
            <consortium name="Ensembl"/>
        </authorList>
    </citation>
    <scope>IDENTIFICATION</scope>
</reference>
<evidence type="ECO:0000256" key="2">
    <source>
        <dbReference type="ARBA" id="ARBA00005579"/>
    </source>
</evidence>
<dbReference type="Proteomes" id="UP000694620">
    <property type="component" value="Chromosome 15"/>
</dbReference>